<accession>A0A6H2A509</accession>
<reference evidence="1" key="1">
    <citation type="submission" date="2020-03" db="EMBL/GenBank/DDBJ databases">
        <title>The deep terrestrial virosphere.</title>
        <authorList>
            <person name="Holmfeldt K."/>
            <person name="Nilsson E."/>
            <person name="Simone D."/>
            <person name="Lopez-Fernandez M."/>
            <person name="Wu X."/>
            <person name="de Brujin I."/>
            <person name="Lundin D."/>
            <person name="Andersson A."/>
            <person name="Bertilsson S."/>
            <person name="Dopson M."/>
        </authorList>
    </citation>
    <scope>NUCLEOTIDE SEQUENCE</scope>
    <source>
        <strain evidence="1">TM448A05523</strain>
    </source>
</reference>
<proteinExistence type="predicted"/>
<dbReference type="AlphaFoldDB" id="A0A6H2A509"/>
<dbReference type="EMBL" id="MT144528">
    <property type="protein sequence ID" value="QJA54677.1"/>
    <property type="molecule type" value="Genomic_DNA"/>
</dbReference>
<organism evidence="1">
    <name type="scientific">viral metagenome</name>
    <dbReference type="NCBI Taxonomy" id="1070528"/>
    <lineage>
        <taxon>unclassified sequences</taxon>
        <taxon>metagenomes</taxon>
        <taxon>organismal metagenomes</taxon>
    </lineage>
</organism>
<name>A0A6H2A509_9ZZZZ</name>
<evidence type="ECO:0000313" key="1">
    <source>
        <dbReference type="EMBL" id="QJA54677.1"/>
    </source>
</evidence>
<gene>
    <name evidence="1" type="ORF">TM448A05523_0004</name>
</gene>
<protein>
    <submittedName>
        <fullName evidence="1">Uncharacterized protein</fullName>
    </submittedName>
</protein>
<sequence>MTPTQKEWQELQRQVYKLQETSATPEELRQLAEVLTLIDAHLYSPELNIISNDTQQGIETAGRIVGGI</sequence>